<gene>
    <name evidence="1" type="ORF">B5G41_13475</name>
</gene>
<dbReference type="EMBL" id="NFHB01000010">
    <property type="protein sequence ID" value="OUN02076.1"/>
    <property type="molecule type" value="Genomic_DNA"/>
</dbReference>
<dbReference type="Pfam" id="PF17170">
    <property type="entry name" value="DUF5128"/>
    <property type="match status" value="1"/>
</dbReference>
<comment type="caution">
    <text evidence="1">The sequence shown here is derived from an EMBL/GenBank/DDBJ whole genome shotgun (WGS) entry which is preliminary data.</text>
</comment>
<dbReference type="AlphaFoldDB" id="A0A1Y3QR64"/>
<name>A0A1Y3QR64_9BACT</name>
<dbReference type="InterPro" id="IPR011044">
    <property type="entry name" value="Quino_amine_DH_bsu"/>
</dbReference>
<evidence type="ECO:0008006" key="3">
    <source>
        <dbReference type="Google" id="ProtNLM"/>
    </source>
</evidence>
<proteinExistence type="predicted"/>
<organism evidence="1 2">
    <name type="scientific">Alistipes onderdonkii</name>
    <dbReference type="NCBI Taxonomy" id="328813"/>
    <lineage>
        <taxon>Bacteria</taxon>
        <taxon>Pseudomonadati</taxon>
        <taxon>Bacteroidota</taxon>
        <taxon>Bacteroidia</taxon>
        <taxon>Bacteroidales</taxon>
        <taxon>Rikenellaceae</taxon>
        <taxon>Alistipes</taxon>
    </lineage>
</organism>
<protein>
    <recommendedName>
        <fullName evidence="3">6-bladed beta-propeller</fullName>
    </recommendedName>
</protein>
<dbReference type="RefSeq" id="WP_087403427.1">
    <property type="nucleotide sequence ID" value="NZ_NFHB01000010.1"/>
</dbReference>
<evidence type="ECO:0000313" key="2">
    <source>
        <dbReference type="Proteomes" id="UP000195772"/>
    </source>
</evidence>
<accession>A0A1Y3QR64</accession>
<dbReference type="OrthoDB" id="623956at2"/>
<reference evidence="2" key="1">
    <citation type="submission" date="2017-04" db="EMBL/GenBank/DDBJ databases">
        <title>Function of individual gut microbiota members based on whole genome sequencing of pure cultures obtained from chicken caecum.</title>
        <authorList>
            <person name="Medvecky M."/>
            <person name="Cejkova D."/>
            <person name="Polansky O."/>
            <person name="Karasova D."/>
            <person name="Kubasova T."/>
            <person name="Cizek A."/>
            <person name="Rychlik I."/>
        </authorList>
    </citation>
    <scope>NUCLEOTIDE SEQUENCE [LARGE SCALE GENOMIC DNA]</scope>
    <source>
        <strain evidence="2">An90</strain>
    </source>
</reference>
<dbReference type="SUPFAM" id="SSF50969">
    <property type="entry name" value="YVTN repeat-like/Quinoprotein amine dehydrogenase"/>
    <property type="match status" value="1"/>
</dbReference>
<dbReference type="Proteomes" id="UP000195772">
    <property type="component" value="Unassembled WGS sequence"/>
</dbReference>
<evidence type="ECO:0000313" key="1">
    <source>
        <dbReference type="EMBL" id="OUN02076.1"/>
    </source>
</evidence>
<sequence length="390" mass="44138">MLRQIAVLFLLPGLCFGCGTRQDTTQDTEGMTRLLLTKETEATPADFIADYRYVPLGTTRQPVGNIDQLLVTDDRIIVVDKERAQTVFIFDLNGNPCAEIYRPGRGPQEYNHIDHVTLTPGQKPLLAVLDKMGSKVLFYGLDGKFIRFSPIPFRFTGMEYLNKNELLCYANAYIQQDPIFKKREDTNRLLFFTDNKFQIEASALTNRAKKRKISFTVPFVKWSGEELLVNPNMNDTIYRLDGHDLQPLYYVDKSALGSVLPTEDLTDEQIIELDKKAPVFWGSFTPGEKFLFLEASTPPAEILDIYCHSKTSGKIYLLKNNTPRSGDAALADVAFCGVKTSWKDQFIAQIPAYVVPMVYQRDGTDNPVLKDIGEDANPVLIFYTLKEPDL</sequence>